<keyword evidence="3" id="KW-1185">Reference proteome</keyword>
<proteinExistence type="predicted"/>
<dbReference type="Gene3D" id="3.40.190.10">
    <property type="entry name" value="Periplasmic binding protein-like II"/>
    <property type="match status" value="1"/>
</dbReference>
<evidence type="ECO:0000313" key="2">
    <source>
        <dbReference type="EMBL" id="QGU28167.1"/>
    </source>
</evidence>
<dbReference type="InterPro" id="IPR006059">
    <property type="entry name" value="SBP"/>
</dbReference>
<gene>
    <name evidence="2" type="ORF">D7D94_11125</name>
</gene>
<dbReference type="Proteomes" id="UP000422989">
    <property type="component" value="Chromosome"/>
</dbReference>
<name>A0A6I6E5W3_9MICO</name>
<dbReference type="InterPro" id="IPR050490">
    <property type="entry name" value="Bact_solute-bd_prot1"/>
</dbReference>
<dbReference type="Pfam" id="PF13416">
    <property type="entry name" value="SBP_bac_8"/>
    <property type="match status" value="1"/>
</dbReference>
<dbReference type="RefSeq" id="WP_156242676.1">
    <property type="nucleotide sequence ID" value="NZ_BAAAZL010000004.1"/>
</dbReference>
<protein>
    <submittedName>
        <fullName evidence="2">ABC transporter substrate-binding protein</fullName>
    </submittedName>
</protein>
<evidence type="ECO:0000313" key="3">
    <source>
        <dbReference type="Proteomes" id="UP000422989"/>
    </source>
</evidence>
<keyword evidence="1" id="KW-0732">Signal</keyword>
<dbReference type="OrthoDB" id="2515046at2"/>
<feature type="signal peptide" evidence="1">
    <location>
        <begin position="1"/>
        <end position="33"/>
    </location>
</feature>
<dbReference type="CDD" id="cd14748">
    <property type="entry name" value="PBP2_UgpB"/>
    <property type="match status" value="1"/>
</dbReference>
<dbReference type="EMBL" id="CP032550">
    <property type="protein sequence ID" value="QGU28167.1"/>
    <property type="molecule type" value="Genomic_DNA"/>
</dbReference>
<dbReference type="AlphaFoldDB" id="A0A6I6E5W3"/>
<feature type="chain" id="PRO_5026103122" evidence="1">
    <location>
        <begin position="34"/>
        <end position="431"/>
    </location>
</feature>
<evidence type="ECO:0000256" key="1">
    <source>
        <dbReference type="SAM" id="SignalP"/>
    </source>
</evidence>
<dbReference type="KEGG" id="moj:D7D94_11125"/>
<dbReference type="PANTHER" id="PTHR43649">
    <property type="entry name" value="ARABINOSE-BINDING PROTEIN-RELATED"/>
    <property type="match status" value="1"/>
</dbReference>
<accession>A0A6I6E5W3</accession>
<sequence>MDVVPVIRRTAAPVALVAAATLVLVGCSSSAGGDDGGSEPLTVWFPGTSEPEIDLVTNTLVPQFEEEHDVEVDVTFVDWADLAPKLNSAFAAGTAPDVFGHGPAAAADLVANERVLDLTDYVSTLSEEDRDDLAASLIGGQVDGTQYLIPLSVSGQLVAYRADMLEDAGIDPSSLRTWDDVRAAADELTEKEGDTITRAGLLLGTAAIQRSISFNALISAAGGQLMDGTEVAFDSPEGVAALEFFTELYAGDSAVGNNLGNDYLNSAAAQQPLVTGDAAMTLLTSQAAMQIAAAEPDLEIGVLPALSFMQPAAFGGAGAGLFINADTEATELSWDFIEFMSSPEISTAYAEGTGNIPIRASAAESEYVQSSRVLQAFLAEMPNFVPNPNVPSWTQIRDVLDAQLEQALAGVATPDAALKAAADQAAGIIGG</sequence>
<reference evidence="2 3" key="1">
    <citation type="submission" date="2018-09" db="EMBL/GenBank/DDBJ databases">
        <title>Whole genome sequencing of Microbacterium oryzae strain MB-10T.</title>
        <authorList>
            <person name="Das S.K."/>
        </authorList>
    </citation>
    <scope>NUCLEOTIDE SEQUENCE [LARGE SCALE GENOMIC DNA]</scope>
    <source>
        <strain evidence="2 3">MB-10</strain>
    </source>
</reference>
<dbReference type="SUPFAM" id="SSF53850">
    <property type="entry name" value="Periplasmic binding protein-like II"/>
    <property type="match status" value="1"/>
</dbReference>
<dbReference type="PANTHER" id="PTHR43649:SF12">
    <property type="entry name" value="DIACETYLCHITOBIOSE BINDING PROTEIN DASA"/>
    <property type="match status" value="1"/>
</dbReference>
<organism evidence="2 3">
    <name type="scientific">Microbacterium oryzae</name>
    <dbReference type="NCBI Taxonomy" id="743009"/>
    <lineage>
        <taxon>Bacteria</taxon>
        <taxon>Bacillati</taxon>
        <taxon>Actinomycetota</taxon>
        <taxon>Actinomycetes</taxon>
        <taxon>Micrococcales</taxon>
        <taxon>Microbacteriaceae</taxon>
        <taxon>Microbacterium</taxon>
    </lineage>
</organism>